<name>A0A3N1HCQ1_9PSEU</name>
<evidence type="ECO:0000313" key="2">
    <source>
        <dbReference type="Proteomes" id="UP000268727"/>
    </source>
</evidence>
<gene>
    <name evidence="1" type="ORF">EDD40_5686</name>
</gene>
<evidence type="ECO:0000313" key="1">
    <source>
        <dbReference type="EMBL" id="ROP40278.1"/>
    </source>
</evidence>
<reference evidence="1 2" key="1">
    <citation type="submission" date="2018-11" db="EMBL/GenBank/DDBJ databases">
        <title>Sequencing the genomes of 1000 actinobacteria strains.</title>
        <authorList>
            <person name="Klenk H.-P."/>
        </authorList>
    </citation>
    <scope>NUCLEOTIDE SEQUENCE [LARGE SCALE GENOMIC DNA]</scope>
    <source>
        <strain evidence="1 2">DSM 44231</strain>
    </source>
</reference>
<sequence>MEIEGLMTPGPNAAPQVVTKPGTDWYGLRLVMDPGEVVLGLPEDEDGRQRLATFLTELARCAHFLVGVLDPSPNHLLMPGSGTVLSDATFFGESGPGSRPR</sequence>
<dbReference type="EMBL" id="RJKM01000001">
    <property type="protein sequence ID" value="ROP40278.1"/>
    <property type="molecule type" value="Genomic_DNA"/>
</dbReference>
<accession>A0A3N1HCQ1</accession>
<dbReference type="AlphaFoldDB" id="A0A3N1HCQ1"/>
<proteinExistence type="predicted"/>
<keyword evidence="2" id="KW-1185">Reference proteome</keyword>
<protein>
    <submittedName>
        <fullName evidence="1">Uncharacterized protein</fullName>
    </submittedName>
</protein>
<dbReference type="Proteomes" id="UP000268727">
    <property type="component" value="Unassembled WGS sequence"/>
</dbReference>
<comment type="caution">
    <text evidence="1">The sequence shown here is derived from an EMBL/GenBank/DDBJ whole genome shotgun (WGS) entry which is preliminary data.</text>
</comment>
<organism evidence="1 2">
    <name type="scientific">Saccharothrix texasensis</name>
    <dbReference type="NCBI Taxonomy" id="103734"/>
    <lineage>
        <taxon>Bacteria</taxon>
        <taxon>Bacillati</taxon>
        <taxon>Actinomycetota</taxon>
        <taxon>Actinomycetes</taxon>
        <taxon>Pseudonocardiales</taxon>
        <taxon>Pseudonocardiaceae</taxon>
        <taxon>Saccharothrix</taxon>
    </lineage>
</organism>